<feature type="transmembrane region" description="Helical" evidence="1">
    <location>
        <begin position="94"/>
        <end position="111"/>
    </location>
</feature>
<dbReference type="AlphaFoldDB" id="A0AA87W5J4"/>
<keyword evidence="1" id="KW-0812">Transmembrane</keyword>
<dbReference type="EMBL" id="BMHC01000009">
    <property type="protein sequence ID" value="GGI26730.1"/>
    <property type="molecule type" value="Genomic_DNA"/>
</dbReference>
<evidence type="ECO:0000313" key="2">
    <source>
        <dbReference type="EMBL" id="GGI26730.1"/>
    </source>
</evidence>
<evidence type="ECO:0000313" key="3">
    <source>
        <dbReference type="Proteomes" id="UP000625079"/>
    </source>
</evidence>
<evidence type="ECO:0000256" key="1">
    <source>
        <dbReference type="SAM" id="Phobius"/>
    </source>
</evidence>
<proteinExistence type="predicted"/>
<feature type="transmembrane region" description="Helical" evidence="1">
    <location>
        <begin position="54"/>
        <end position="73"/>
    </location>
</feature>
<dbReference type="RefSeq" id="WP_128965735.1">
    <property type="nucleotide sequence ID" value="NZ_BMHC01000009.1"/>
</dbReference>
<feature type="transmembrane region" description="Helical" evidence="1">
    <location>
        <begin position="28"/>
        <end position="48"/>
    </location>
</feature>
<comment type="caution">
    <text evidence="2">The sequence shown here is derived from an EMBL/GenBank/DDBJ whole genome shotgun (WGS) entry which is preliminary data.</text>
</comment>
<keyword evidence="1" id="KW-1133">Transmembrane helix</keyword>
<protein>
    <submittedName>
        <fullName evidence="2">Uncharacterized protein</fullName>
    </submittedName>
</protein>
<name>A0AA87W5J4_9BRAD</name>
<sequence length="141" mass="15707">MQGETCASRRSDEDASAYRELSADIFKWAVRVNALFGLLLAVTDMIFSDHPEEFFLWPLLAGFLTLPFLLIAMMPIAIRRYSARPALGRERLKAMNAFTAMIVLLWAPGVAKTIYRINNPAAGDGGAWGGVQHCLFSFSRH</sequence>
<reference evidence="2" key="1">
    <citation type="journal article" date="2014" name="Int. J. Syst. Evol. Microbiol.">
        <title>Complete genome sequence of Corynebacterium casei LMG S-19264T (=DSM 44701T), isolated from a smear-ripened cheese.</title>
        <authorList>
            <consortium name="US DOE Joint Genome Institute (JGI-PGF)"/>
            <person name="Walter F."/>
            <person name="Albersmeier A."/>
            <person name="Kalinowski J."/>
            <person name="Ruckert C."/>
        </authorList>
    </citation>
    <scope>NUCLEOTIDE SEQUENCE</scope>
    <source>
        <strain evidence="2">CGMCC 1.15034</strain>
    </source>
</reference>
<dbReference type="Proteomes" id="UP000625079">
    <property type="component" value="Unassembled WGS sequence"/>
</dbReference>
<reference evidence="2" key="2">
    <citation type="submission" date="2022-12" db="EMBL/GenBank/DDBJ databases">
        <authorList>
            <person name="Sun Q."/>
            <person name="Zhou Y."/>
        </authorList>
    </citation>
    <scope>NUCLEOTIDE SEQUENCE</scope>
    <source>
        <strain evidence="2">CGMCC 1.15034</strain>
    </source>
</reference>
<organism evidence="2 3">
    <name type="scientific">Bradyrhizobium guangdongense</name>
    <dbReference type="NCBI Taxonomy" id="1325090"/>
    <lineage>
        <taxon>Bacteria</taxon>
        <taxon>Pseudomonadati</taxon>
        <taxon>Pseudomonadota</taxon>
        <taxon>Alphaproteobacteria</taxon>
        <taxon>Hyphomicrobiales</taxon>
        <taxon>Nitrobacteraceae</taxon>
        <taxon>Bradyrhizobium</taxon>
    </lineage>
</organism>
<keyword evidence="1" id="KW-0472">Membrane</keyword>
<gene>
    <name evidence="2" type="ORF">GCM10010987_40840</name>
</gene>
<accession>A0AA87W5J4</accession>